<gene>
    <name evidence="1" type="ORF">Pan97_30190</name>
</gene>
<evidence type="ECO:0008006" key="3">
    <source>
        <dbReference type="Google" id="ProtNLM"/>
    </source>
</evidence>
<protein>
    <recommendedName>
        <fullName evidence="3">Helix-turn-helix domain protein</fullName>
    </recommendedName>
</protein>
<name>A0A518C9S4_9BACT</name>
<proteinExistence type="predicted"/>
<dbReference type="KEGG" id="bvo:Pan97_30190"/>
<accession>A0A518C9S4</accession>
<sequence>MDSHIIPIEPYNSKQLVYDCGWYKTVDLRIASRYLPDYPEEDGSLVLPWALLRAIGVKRTHALAALWNVPELRSKGSTNFAQDNIAKHACIRPRTFKRHLAELKEAGAITIERVSRRSPAKIRLAPEIRKLFKAGSDENFLLLPKIWFSRHAGMNDNNLATPLVLLAYYRFRMGHKAGYCVDSFDTITANIGGTATTWKRASSLIADIGEVKRAPMKRGNYCVSDPSNRYDFPNSRQEREDIGQAILAVWRESHFERFGTEPTTGSVLDAWSIYETSRRQLDFALSYVREVVCESEGRLTFRDVVNRLGREFSALAPEGSTIKATIESFPEPFAYKPKMK</sequence>
<reference evidence="2" key="1">
    <citation type="submission" date="2019-02" db="EMBL/GenBank/DDBJ databases">
        <title>Deep-cultivation of Planctomycetes and their phenomic and genomic characterization uncovers novel biology.</title>
        <authorList>
            <person name="Wiegand S."/>
            <person name="Jogler M."/>
            <person name="Boedeker C."/>
            <person name="Pinto D."/>
            <person name="Vollmers J."/>
            <person name="Rivas-Marin E."/>
            <person name="Kohn T."/>
            <person name="Peeters S.H."/>
            <person name="Heuer A."/>
            <person name="Rast P."/>
            <person name="Oberbeckmann S."/>
            <person name="Bunk B."/>
            <person name="Jeske O."/>
            <person name="Meyerdierks A."/>
            <person name="Storesund J.E."/>
            <person name="Kallscheuer N."/>
            <person name="Luecker S."/>
            <person name="Lage O.M."/>
            <person name="Pohl T."/>
            <person name="Merkel B.J."/>
            <person name="Hornburger P."/>
            <person name="Mueller R.-W."/>
            <person name="Bruemmer F."/>
            <person name="Labrenz M."/>
            <person name="Spormann A.M."/>
            <person name="Op den Camp H."/>
            <person name="Overmann J."/>
            <person name="Amann R."/>
            <person name="Jetten M.S.M."/>
            <person name="Mascher T."/>
            <person name="Medema M.H."/>
            <person name="Devos D.P."/>
            <person name="Kaster A.-K."/>
            <person name="Ovreas L."/>
            <person name="Rohde M."/>
            <person name="Galperin M.Y."/>
            <person name="Jogler C."/>
        </authorList>
    </citation>
    <scope>NUCLEOTIDE SEQUENCE [LARGE SCALE GENOMIC DNA]</scope>
    <source>
        <strain evidence="2">Pan97</strain>
    </source>
</reference>
<evidence type="ECO:0000313" key="2">
    <source>
        <dbReference type="Proteomes" id="UP000318626"/>
    </source>
</evidence>
<dbReference type="EMBL" id="CP036289">
    <property type="protein sequence ID" value="QDU75975.1"/>
    <property type="molecule type" value="Genomic_DNA"/>
</dbReference>
<dbReference type="Proteomes" id="UP000318626">
    <property type="component" value="Chromosome"/>
</dbReference>
<keyword evidence="2" id="KW-1185">Reference proteome</keyword>
<organism evidence="1 2">
    <name type="scientific">Bremerella volcania</name>
    <dbReference type="NCBI Taxonomy" id="2527984"/>
    <lineage>
        <taxon>Bacteria</taxon>
        <taxon>Pseudomonadati</taxon>
        <taxon>Planctomycetota</taxon>
        <taxon>Planctomycetia</taxon>
        <taxon>Pirellulales</taxon>
        <taxon>Pirellulaceae</taxon>
        <taxon>Bremerella</taxon>
    </lineage>
</organism>
<dbReference type="RefSeq" id="WP_144973739.1">
    <property type="nucleotide sequence ID" value="NZ_CP036289.1"/>
</dbReference>
<dbReference type="AlphaFoldDB" id="A0A518C9S4"/>
<evidence type="ECO:0000313" key="1">
    <source>
        <dbReference type="EMBL" id="QDU75975.1"/>
    </source>
</evidence>